<dbReference type="InterPro" id="IPR004090">
    <property type="entry name" value="Chemotax_Me-accpt_rcpt"/>
</dbReference>
<dbReference type="PANTHER" id="PTHR32089">
    <property type="entry name" value="METHYL-ACCEPTING CHEMOTAXIS PROTEIN MCPB"/>
    <property type="match status" value="1"/>
</dbReference>
<dbReference type="Pfam" id="PF00672">
    <property type="entry name" value="HAMP"/>
    <property type="match status" value="1"/>
</dbReference>
<dbReference type="InterPro" id="IPR024478">
    <property type="entry name" value="HlyB_4HB_MCP"/>
</dbReference>
<dbReference type="SMART" id="SM00283">
    <property type="entry name" value="MA"/>
    <property type="match status" value="1"/>
</dbReference>
<dbReference type="GO" id="GO:0004888">
    <property type="term" value="F:transmembrane signaling receptor activity"/>
    <property type="evidence" value="ECO:0007669"/>
    <property type="project" value="InterPro"/>
</dbReference>
<dbReference type="SUPFAM" id="SSF58104">
    <property type="entry name" value="Methyl-accepting chemotaxis protein (MCP) signaling domain"/>
    <property type="match status" value="1"/>
</dbReference>
<evidence type="ECO:0000256" key="1">
    <source>
        <dbReference type="ARBA" id="ARBA00004236"/>
    </source>
</evidence>
<evidence type="ECO:0000313" key="11">
    <source>
        <dbReference type="Proteomes" id="UP000282028"/>
    </source>
</evidence>
<comment type="caution">
    <text evidence="10">The sequence shown here is derived from an EMBL/GenBank/DDBJ whole genome shotgun (WGS) entry which is preliminary data.</text>
</comment>
<evidence type="ECO:0000259" key="9">
    <source>
        <dbReference type="PROSITE" id="PS50885"/>
    </source>
</evidence>
<evidence type="ECO:0000256" key="4">
    <source>
        <dbReference type="ARBA" id="ARBA00023224"/>
    </source>
</evidence>
<comment type="subcellular location">
    <subcellularLocation>
        <location evidence="1">Cell membrane</location>
    </subcellularLocation>
</comment>
<dbReference type="Pfam" id="PF12729">
    <property type="entry name" value="4HB_MCP_1"/>
    <property type="match status" value="1"/>
</dbReference>
<name>A0A3M8CFY2_9BACL</name>
<dbReference type="GO" id="GO:0005886">
    <property type="term" value="C:plasma membrane"/>
    <property type="evidence" value="ECO:0007669"/>
    <property type="project" value="UniProtKB-SubCell"/>
</dbReference>
<gene>
    <name evidence="10" type="ORF">EDM52_11385</name>
</gene>
<dbReference type="GO" id="GO:0007165">
    <property type="term" value="P:signal transduction"/>
    <property type="evidence" value="ECO:0007669"/>
    <property type="project" value="UniProtKB-KW"/>
</dbReference>
<dbReference type="InterPro" id="IPR004089">
    <property type="entry name" value="MCPsignal_dom"/>
</dbReference>
<evidence type="ECO:0000259" key="8">
    <source>
        <dbReference type="PROSITE" id="PS50111"/>
    </source>
</evidence>
<dbReference type="PRINTS" id="PR00260">
    <property type="entry name" value="CHEMTRNSDUCR"/>
</dbReference>
<dbReference type="Pfam" id="PF00015">
    <property type="entry name" value="MCPsignal"/>
    <property type="match status" value="1"/>
</dbReference>
<dbReference type="PROSITE" id="PS50111">
    <property type="entry name" value="CHEMOTAXIS_TRANSDUC_2"/>
    <property type="match status" value="1"/>
</dbReference>
<dbReference type="Gene3D" id="1.10.287.950">
    <property type="entry name" value="Methyl-accepting chemotaxis protein"/>
    <property type="match status" value="1"/>
</dbReference>
<feature type="domain" description="Methyl-accepting transducer" evidence="8">
    <location>
        <begin position="447"/>
        <end position="683"/>
    </location>
</feature>
<dbReference type="CDD" id="cd06225">
    <property type="entry name" value="HAMP"/>
    <property type="match status" value="1"/>
</dbReference>
<feature type="transmembrane region" description="Helical" evidence="7">
    <location>
        <begin position="177"/>
        <end position="199"/>
    </location>
</feature>
<dbReference type="Gene3D" id="6.10.340.10">
    <property type="match status" value="1"/>
</dbReference>
<keyword evidence="4 6" id="KW-0807">Transducer</keyword>
<feature type="transmembrane region" description="Helical" evidence="7">
    <location>
        <begin position="353"/>
        <end position="377"/>
    </location>
</feature>
<dbReference type="SMART" id="SM00304">
    <property type="entry name" value="HAMP"/>
    <property type="match status" value="1"/>
</dbReference>
<keyword evidence="2" id="KW-1003">Cell membrane</keyword>
<keyword evidence="3 7" id="KW-0472">Membrane</keyword>
<proteinExistence type="inferred from homology"/>
<keyword evidence="11" id="KW-1185">Reference proteome</keyword>
<dbReference type="OrthoDB" id="107771at2"/>
<dbReference type="CDD" id="cd11386">
    <property type="entry name" value="MCP_signal"/>
    <property type="match status" value="1"/>
</dbReference>
<sequence>MARDVQASQVSLSCKNPDNPLEHYGLTSHQVGKKDQKQSVLVFLFLYTFLSTAGLHGLSWNDLKKGVKLPINVYRGRFNEILLREIEGKRYQLFFSLFGIVSKFQLCFKPLTAISYRESWCTTRVTHLSVWVVRYLPNGIGVFSVSKSKSKFLSSILYDRRCASMKWFYHISISKKLILVFTAVCLFMGGIGFLGYISLNRINEDMKGMYQDRLLPVIQLSTLNKAISENTVLLMNAASLNQDYDKLEQAVNENIAKINTGLTTYAELPLSQEEHDVLGTLTTLSFAYQNSITEALKLLKNNDSMGLIMKLNGTATQKTAIEERITMLVELQDKQAQELYFQSLERFTQSRNLTMILIGAGILLSLIFGILLTRMIANPINEVKKHLVEMANAGGDLTQRLQVKSRDEVGQLSHEFNSMLASIQGIIKEVLKDSRLVAETSHELAEKAQQTSRSSEEIVLAVQQIASGAETQVESISETSASMTQMSSGIQQISASTQEVTSSANLAREVAENGRKTIDESIQKMESVTTNVLQASNMIKHLNESSQAIGTVINVISGIAAQTNLLSLNAGIEAARASEHGRGFAVVASEIRKLAEESHQAAEQIAVMIKQIQEETNKVSAFMIAETKNVQAGLEAAEEARQAFQQIHASIETVTRQMTEVSVATVQMSAGTEEVLTSVGTVVQVAEDASNQTHQAQVAAENSREVMEQMAESISSMAEISQRLQSLVVQFKV</sequence>
<feature type="transmembrane region" description="Helical" evidence="7">
    <location>
        <begin position="40"/>
        <end position="60"/>
    </location>
</feature>
<evidence type="ECO:0000313" key="10">
    <source>
        <dbReference type="EMBL" id="RNB74237.1"/>
    </source>
</evidence>
<dbReference type="PROSITE" id="PS50885">
    <property type="entry name" value="HAMP"/>
    <property type="match status" value="1"/>
</dbReference>
<keyword evidence="7" id="KW-0812">Transmembrane</keyword>
<evidence type="ECO:0000256" key="2">
    <source>
        <dbReference type="ARBA" id="ARBA00022475"/>
    </source>
</evidence>
<feature type="domain" description="HAMP" evidence="9">
    <location>
        <begin position="374"/>
        <end position="428"/>
    </location>
</feature>
<dbReference type="AlphaFoldDB" id="A0A3M8CFY2"/>
<dbReference type="GO" id="GO:0006935">
    <property type="term" value="P:chemotaxis"/>
    <property type="evidence" value="ECO:0007669"/>
    <property type="project" value="InterPro"/>
</dbReference>
<dbReference type="EMBL" id="RHHR01000015">
    <property type="protein sequence ID" value="RNB74237.1"/>
    <property type="molecule type" value="Genomic_DNA"/>
</dbReference>
<evidence type="ECO:0000256" key="7">
    <source>
        <dbReference type="SAM" id="Phobius"/>
    </source>
</evidence>
<keyword evidence="7" id="KW-1133">Transmembrane helix</keyword>
<dbReference type="InterPro" id="IPR003660">
    <property type="entry name" value="HAMP_dom"/>
</dbReference>
<evidence type="ECO:0000256" key="5">
    <source>
        <dbReference type="ARBA" id="ARBA00029447"/>
    </source>
</evidence>
<accession>A0A3M8CFY2</accession>
<dbReference type="PANTHER" id="PTHR32089:SF112">
    <property type="entry name" value="LYSOZYME-LIKE PROTEIN-RELATED"/>
    <property type="match status" value="1"/>
</dbReference>
<protein>
    <submittedName>
        <fullName evidence="10">Methyl-accepting chemotaxis protein</fullName>
    </submittedName>
</protein>
<evidence type="ECO:0000256" key="6">
    <source>
        <dbReference type="PROSITE-ProRule" id="PRU00284"/>
    </source>
</evidence>
<dbReference type="Proteomes" id="UP000282028">
    <property type="component" value="Unassembled WGS sequence"/>
</dbReference>
<evidence type="ECO:0000256" key="3">
    <source>
        <dbReference type="ARBA" id="ARBA00023136"/>
    </source>
</evidence>
<organism evidence="10 11">
    <name type="scientific">Brevibacillus invocatus</name>
    <dbReference type="NCBI Taxonomy" id="173959"/>
    <lineage>
        <taxon>Bacteria</taxon>
        <taxon>Bacillati</taxon>
        <taxon>Bacillota</taxon>
        <taxon>Bacilli</taxon>
        <taxon>Bacillales</taxon>
        <taxon>Paenibacillaceae</taxon>
        <taxon>Brevibacillus</taxon>
    </lineage>
</organism>
<comment type="similarity">
    <text evidence="5">Belongs to the methyl-accepting chemotaxis (MCP) protein family.</text>
</comment>
<reference evidence="10 11" key="1">
    <citation type="submission" date="2018-10" db="EMBL/GenBank/DDBJ databases">
        <title>Phylogenomics of Brevibacillus.</title>
        <authorList>
            <person name="Dunlap C."/>
        </authorList>
    </citation>
    <scope>NUCLEOTIDE SEQUENCE [LARGE SCALE GENOMIC DNA]</scope>
    <source>
        <strain evidence="10 11">JCM 12215</strain>
    </source>
</reference>